<dbReference type="SUPFAM" id="SSF53474">
    <property type="entry name" value="alpha/beta-Hydrolases"/>
    <property type="match status" value="1"/>
</dbReference>
<sequence>MTVQRRFFQLDDQWCIIHLPERPNGFALLIIGDTNHFVNDRTSFWIEHKGRHQFLCDLLEYGYTIFYSHLYGRHWGSPKAVRLAKQLIYYVLKSEILNKRIYILAEGMGALVALQLLETMPKQIRAIVMLSPCLDLRAQLEHKKENEFFYKRMKKEIALAYDIDEENIEKAVPSLFIVPRQVPIKIWELSGITRCSSSHHCQKYEQWLGAADDNVHVTYYLPEKRYQFSKAIHQFYQQYNELP</sequence>
<dbReference type="GO" id="GO:0016787">
    <property type="term" value="F:hydrolase activity"/>
    <property type="evidence" value="ECO:0007669"/>
    <property type="project" value="InterPro"/>
</dbReference>
<gene>
    <name evidence="2" type="ORF">GY4MC1_3047</name>
</gene>
<dbReference type="Pfam" id="PF02230">
    <property type="entry name" value="Abhydrolase_2"/>
    <property type="match status" value="1"/>
</dbReference>
<dbReference type="InterPro" id="IPR029058">
    <property type="entry name" value="AB_hydrolase_fold"/>
</dbReference>
<feature type="domain" description="Phospholipase/carboxylesterase/thioesterase" evidence="1">
    <location>
        <begin position="78"/>
        <end position="144"/>
    </location>
</feature>
<reference evidence="2" key="1">
    <citation type="submission" date="2010-10" db="EMBL/GenBank/DDBJ databases">
        <title>Complete sequence of chromosome of Geobacillus sp. Y4.1MC1.</title>
        <authorList>
            <consortium name="US DOE Joint Genome Institute"/>
            <person name="Lucas S."/>
            <person name="Copeland A."/>
            <person name="Lapidus A."/>
            <person name="Cheng J.-F."/>
            <person name="Bruce D."/>
            <person name="Goodwin L."/>
            <person name="Pitluck S."/>
            <person name="Chertkov O."/>
            <person name="Zhang X."/>
            <person name="Detter J.C."/>
            <person name="Han C."/>
            <person name="Tapia R."/>
            <person name="Land M."/>
            <person name="Hauser L."/>
            <person name="Jeffries C."/>
            <person name="Kyrpides N."/>
            <person name="Ivanova N."/>
            <person name="Ovchinnikova G."/>
            <person name="Brumm P."/>
            <person name="Mead D."/>
            <person name="Woyke T."/>
        </authorList>
    </citation>
    <scope>NUCLEOTIDE SEQUENCE [LARGE SCALE GENOMIC DNA]</scope>
    <source>
        <strain evidence="2">Y4.1MC1</strain>
    </source>
</reference>
<evidence type="ECO:0000259" key="1">
    <source>
        <dbReference type="Pfam" id="PF02230"/>
    </source>
</evidence>
<dbReference type="EMBL" id="CP002293">
    <property type="protein sequence ID" value="ADP75725.1"/>
    <property type="molecule type" value="Genomic_DNA"/>
</dbReference>
<evidence type="ECO:0000313" key="2">
    <source>
        <dbReference type="EMBL" id="ADP75725.1"/>
    </source>
</evidence>
<name>A0A7U3YHI5_GEOS0</name>
<accession>A0A7U3YHI5</accession>
<dbReference type="InterPro" id="IPR003140">
    <property type="entry name" value="PLipase/COase/thioEstase"/>
</dbReference>
<organism evidence="2">
    <name type="scientific">Geobacillus sp. (strain Y4.1MC1)</name>
    <dbReference type="NCBI Taxonomy" id="581103"/>
    <lineage>
        <taxon>Bacteria</taxon>
        <taxon>Bacillati</taxon>
        <taxon>Bacillota</taxon>
        <taxon>Bacilli</taxon>
        <taxon>Bacillales</taxon>
        <taxon>Anoxybacillaceae</taxon>
        <taxon>Geobacillus</taxon>
    </lineage>
</organism>
<protein>
    <submittedName>
        <fullName evidence="2">Phospholipase/Carboxylesterase</fullName>
    </submittedName>
</protein>
<dbReference type="AlphaFoldDB" id="A0A7U3YHI5"/>
<dbReference type="KEGG" id="gmc:GY4MC1_3047"/>
<proteinExistence type="predicted"/>
<dbReference type="Gene3D" id="3.40.50.1820">
    <property type="entry name" value="alpha/beta hydrolase"/>
    <property type="match status" value="1"/>
</dbReference>